<gene>
    <name evidence="2" type="ORF">PCASD_22344</name>
</gene>
<proteinExistence type="predicted"/>
<evidence type="ECO:0000313" key="2">
    <source>
        <dbReference type="EMBL" id="PLW34015.1"/>
    </source>
</evidence>
<protein>
    <submittedName>
        <fullName evidence="2">Uncharacterized protein</fullName>
    </submittedName>
</protein>
<comment type="caution">
    <text evidence="2">The sequence shown here is derived from an EMBL/GenBank/DDBJ whole genome shotgun (WGS) entry which is preliminary data.</text>
</comment>
<accession>A0A2N5U8E9</accession>
<reference evidence="2 3" key="1">
    <citation type="submission" date="2017-11" db="EMBL/GenBank/DDBJ databases">
        <title>De novo assembly and phasing of dikaryotic genomes from two isolates of Puccinia coronata f. sp. avenae, the causal agent of oat crown rust.</title>
        <authorList>
            <person name="Miller M.E."/>
            <person name="Zhang Y."/>
            <person name="Omidvar V."/>
            <person name="Sperschneider J."/>
            <person name="Schwessinger B."/>
            <person name="Raley C."/>
            <person name="Palmer J.M."/>
            <person name="Garnica D."/>
            <person name="Upadhyaya N."/>
            <person name="Rathjen J."/>
            <person name="Taylor J.M."/>
            <person name="Park R.F."/>
            <person name="Dodds P.N."/>
            <person name="Hirsch C.D."/>
            <person name="Kianian S.F."/>
            <person name="Figueroa M."/>
        </authorList>
    </citation>
    <scope>NUCLEOTIDE SEQUENCE [LARGE SCALE GENOMIC DNA]</scope>
    <source>
        <strain evidence="2">12SD80</strain>
    </source>
</reference>
<dbReference type="EMBL" id="PGCI01000207">
    <property type="protein sequence ID" value="PLW34015.1"/>
    <property type="molecule type" value="Genomic_DNA"/>
</dbReference>
<feature type="compositionally biased region" description="Low complexity" evidence="1">
    <location>
        <begin position="47"/>
        <end position="59"/>
    </location>
</feature>
<name>A0A2N5U8E9_9BASI</name>
<sequence length="194" mass="21254">MEKLRTSGDKSSVPGSHEKQLDSPEEGLKEEEDYREKEDQTVLGDLSEMVVTEEVSTTESAEDHHAPLARPNNKLVDIAEHAQLPSSSYSKVKLCPGTLPYHQPYEAGKYKRDSHAGLRTTHCDALRAEFGSALSYQVGPWAAPTGGQVPLLMLAAAPPTSPSPSPARFSANWPRKPGPSFDTVSKIYPMNFYD</sequence>
<evidence type="ECO:0000256" key="1">
    <source>
        <dbReference type="SAM" id="MobiDB-lite"/>
    </source>
</evidence>
<evidence type="ECO:0000313" key="3">
    <source>
        <dbReference type="Proteomes" id="UP000235392"/>
    </source>
</evidence>
<dbReference type="Proteomes" id="UP000235392">
    <property type="component" value="Unassembled WGS sequence"/>
</dbReference>
<organism evidence="2 3">
    <name type="scientific">Puccinia coronata f. sp. avenae</name>
    <dbReference type="NCBI Taxonomy" id="200324"/>
    <lineage>
        <taxon>Eukaryota</taxon>
        <taxon>Fungi</taxon>
        <taxon>Dikarya</taxon>
        <taxon>Basidiomycota</taxon>
        <taxon>Pucciniomycotina</taxon>
        <taxon>Pucciniomycetes</taxon>
        <taxon>Pucciniales</taxon>
        <taxon>Pucciniaceae</taxon>
        <taxon>Puccinia</taxon>
    </lineage>
</organism>
<feature type="region of interest" description="Disordered" evidence="1">
    <location>
        <begin position="1"/>
        <end position="68"/>
    </location>
</feature>
<dbReference type="AlphaFoldDB" id="A0A2N5U8E9"/>